<sequence>MYHQLFTPDLICTLHDILQTYGPESADTSIFLATSSAVDLKSEKWDIQVQATLLGETETVYDDHLRSQTTAVANDITYCGFDTLSDYRRSVNPSDRVPYEALKAEATCNVAAGIWLADRMKDTLKAVGLDCEEELVLTERQTEQFEIMSRPSPIRKSCSTPCFNFLANDMDDRLSTEKASVCRILADWAHESPKIPNWNWP</sequence>
<dbReference type="EMBL" id="JARJLG010000116">
    <property type="protein sequence ID" value="KAJ7742675.1"/>
    <property type="molecule type" value="Genomic_DNA"/>
</dbReference>
<proteinExistence type="predicted"/>
<comment type="caution">
    <text evidence="1">The sequence shown here is derived from an EMBL/GenBank/DDBJ whole genome shotgun (WGS) entry which is preliminary data.</text>
</comment>
<evidence type="ECO:0000313" key="1">
    <source>
        <dbReference type="EMBL" id="KAJ7742675.1"/>
    </source>
</evidence>
<accession>A0AAD7III5</accession>
<keyword evidence="2" id="KW-1185">Reference proteome</keyword>
<dbReference type="Proteomes" id="UP001215280">
    <property type="component" value="Unassembled WGS sequence"/>
</dbReference>
<reference evidence="1" key="1">
    <citation type="submission" date="2023-03" db="EMBL/GenBank/DDBJ databases">
        <title>Massive genome expansion in bonnet fungi (Mycena s.s.) driven by repeated elements and novel gene families across ecological guilds.</title>
        <authorList>
            <consortium name="Lawrence Berkeley National Laboratory"/>
            <person name="Harder C.B."/>
            <person name="Miyauchi S."/>
            <person name="Viragh M."/>
            <person name="Kuo A."/>
            <person name="Thoen E."/>
            <person name="Andreopoulos B."/>
            <person name="Lu D."/>
            <person name="Skrede I."/>
            <person name="Drula E."/>
            <person name="Henrissat B."/>
            <person name="Morin E."/>
            <person name="Kohler A."/>
            <person name="Barry K."/>
            <person name="LaButti K."/>
            <person name="Morin E."/>
            <person name="Salamov A."/>
            <person name="Lipzen A."/>
            <person name="Mereny Z."/>
            <person name="Hegedus B."/>
            <person name="Baldrian P."/>
            <person name="Stursova M."/>
            <person name="Weitz H."/>
            <person name="Taylor A."/>
            <person name="Grigoriev I.V."/>
            <person name="Nagy L.G."/>
            <person name="Martin F."/>
            <person name="Kauserud H."/>
        </authorList>
    </citation>
    <scope>NUCLEOTIDE SEQUENCE</scope>
    <source>
        <strain evidence="1">CBHHK188m</strain>
    </source>
</reference>
<evidence type="ECO:0000313" key="2">
    <source>
        <dbReference type="Proteomes" id="UP001215280"/>
    </source>
</evidence>
<organism evidence="1 2">
    <name type="scientific">Mycena maculata</name>
    <dbReference type="NCBI Taxonomy" id="230809"/>
    <lineage>
        <taxon>Eukaryota</taxon>
        <taxon>Fungi</taxon>
        <taxon>Dikarya</taxon>
        <taxon>Basidiomycota</taxon>
        <taxon>Agaricomycotina</taxon>
        <taxon>Agaricomycetes</taxon>
        <taxon>Agaricomycetidae</taxon>
        <taxon>Agaricales</taxon>
        <taxon>Marasmiineae</taxon>
        <taxon>Mycenaceae</taxon>
        <taxon>Mycena</taxon>
    </lineage>
</organism>
<dbReference type="AlphaFoldDB" id="A0AAD7III5"/>
<gene>
    <name evidence="1" type="ORF">DFH07DRAFT_777613</name>
</gene>
<name>A0AAD7III5_9AGAR</name>
<protein>
    <submittedName>
        <fullName evidence="1">Uncharacterized protein</fullName>
    </submittedName>
</protein>